<keyword evidence="5" id="KW-0378">Hydrolase</keyword>
<dbReference type="PANTHER" id="PTHR12147">
    <property type="entry name" value="METALLOPEPTIDASE M28 FAMILY MEMBER"/>
    <property type="match status" value="1"/>
</dbReference>
<dbReference type="Pfam" id="PF04389">
    <property type="entry name" value="Peptidase_M28"/>
    <property type="match status" value="1"/>
</dbReference>
<keyword evidence="1" id="KW-0031">Aminopeptidase</keyword>
<organism evidence="8 9">
    <name type="scientific">Dyella kyungheensis</name>
    <dbReference type="NCBI Taxonomy" id="1242174"/>
    <lineage>
        <taxon>Bacteria</taxon>
        <taxon>Pseudomonadati</taxon>
        <taxon>Pseudomonadota</taxon>
        <taxon>Gammaproteobacteria</taxon>
        <taxon>Lysobacterales</taxon>
        <taxon>Rhodanobacteraceae</taxon>
        <taxon>Dyella</taxon>
    </lineage>
</organism>
<evidence type="ECO:0000256" key="3">
    <source>
        <dbReference type="ARBA" id="ARBA00022723"/>
    </source>
</evidence>
<dbReference type="InterPro" id="IPR046450">
    <property type="entry name" value="PA_dom_sf"/>
</dbReference>
<feature type="domain" description="Peptidase M28" evidence="7">
    <location>
        <begin position="285"/>
        <end position="501"/>
    </location>
</feature>
<evidence type="ECO:0000256" key="4">
    <source>
        <dbReference type="ARBA" id="ARBA00022729"/>
    </source>
</evidence>
<evidence type="ECO:0000256" key="6">
    <source>
        <dbReference type="ARBA" id="ARBA00022833"/>
    </source>
</evidence>
<comment type="caution">
    <text evidence="8">The sequence shown here is derived from an EMBL/GenBank/DDBJ whole genome shotgun (WGS) entry which is preliminary data.</text>
</comment>
<evidence type="ECO:0000313" key="9">
    <source>
        <dbReference type="Proteomes" id="UP001430065"/>
    </source>
</evidence>
<dbReference type="EMBL" id="JADIKC010000001">
    <property type="protein sequence ID" value="MBM7119925.1"/>
    <property type="molecule type" value="Genomic_DNA"/>
</dbReference>
<evidence type="ECO:0000313" key="8">
    <source>
        <dbReference type="EMBL" id="MBM7119925.1"/>
    </source>
</evidence>
<evidence type="ECO:0000256" key="5">
    <source>
        <dbReference type="ARBA" id="ARBA00022801"/>
    </source>
</evidence>
<dbReference type="SUPFAM" id="SSF52025">
    <property type="entry name" value="PA domain"/>
    <property type="match status" value="1"/>
</dbReference>
<dbReference type="SUPFAM" id="SSF53187">
    <property type="entry name" value="Zn-dependent exopeptidases"/>
    <property type="match status" value="1"/>
</dbReference>
<reference evidence="8 9" key="1">
    <citation type="submission" date="2020-10" db="EMBL/GenBank/DDBJ databases">
        <title>Phylogeny of dyella-like bacteria.</title>
        <authorList>
            <person name="Fu J."/>
        </authorList>
    </citation>
    <scope>NUCLEOTIDE SEQUENCE [LARGE SCALE GENOMIC DNA]</scope>
    <source>
        <strain evidence="8 9">THG-B117</strain>
    </source>
</reference>
<keyword evidence="9" id="KW-1185">Reference proteome</keyword>
<keyword evidence="2" id="KW-0645">Protease</keyword>
<sequence length="551" mass="59034">MLIGMSAACASDASPAFSVDQLKRDTRILSSDAFEGRAPLSAGEDKAIAYIGAAMHAAGLKPGAHGSFLQAVPLVQTETLADPTPRFEVTGNARTVAFSYGKDITLNTRRNLSRVALPGTDVLFVGYGIHAPERHWDDYEGVDVRGKTVLILVNDPDWQNPLGVGAFGGAAMTYYGRWTYKYEEAARQGAAAAIIVHSDAAAGYPFSVLTSSLSGPRVSLDHSNEPLLVEAWITRAGAEKLVALAGERLDSLTKAAGTPGFRARSLGIAARFDFKVNARTGMSNNVVGVLPGKTHPDEYVLYTAHWDHLGRCRPDDKGDDICNGAIDNASGVAGLLELARAFHRKGGAGRSVIFMATTGEEYGLLGSQYYATHPLYPLAHTVADIDIDPLSYMLGATRDISLVADQTELARTVREAAAAQGRTVTPDTLPEAGMRYRSDTLSFSRAGLPVVVLGNGIDVIGKPSGWGSRQLDDYVTHRYHQPSDAYDPHWDWSGAVQDLDLYFGIGLRLAEGRDWPNWFANDEFRAARDAVLKAACSDATSASGPSRCSSP</sequence>
<proteinExistence type="predicted"/>
<keyword evidence="3" id="KW-0479">Metal-binding</keyword>
<dbReference type="Gene3D" id="3.40.630.10">
    <property type="entry name" value="Zn peptidases"/>
    <property type="match status" value="1"/>
</dbReference>
<dbReference type="Gene3D" id="3.50.30.30">
    <property type="match status" value="1"/>
</dbReference>
<accession>A0ABS2JLL1</accession>
<dbReference type="InterPro" id="IPR045175">
    <property type="entry name" value="M28_fam"/>
</dbReference>
<dbReference type="InterPro" id="IPR007484">
    <property type="entry name" value="Peptidase_M28"/>
</dbReference>
<dbReference type="Proteomes" id="UP001430065">
    <property type="component" value="Unassembled WGS sequence"/>
</dbReference>
<evidence type="ECO:0000256" key="1">
    <source>
        <dbReference type="ARBA" id="ARBA00022438"/>
    </source>
</evidence>
<evidence type="ECO:0000256" key="2">
    <source>
        <dbReference type="ARBA" id="ARBA00022670"/>
    </source>
</evidence>
<gene>
    <name evidence="8" type="ORF">ISP20_02025</name>
</gene>
<evidence type="ECO:0000259" key="7">
    <source>
        <dbReference type="Pfam" id="PF04389"/>
    </source>
</evidence>
<keyword evidence="4" id="KW-0732">Signal</keyword>
<protein>
    <submittedName>
        <fullName evidence="8">M28 family peptidase</fullName>
    </submittedName>
</protein>
<name>A0ABS2JLL1_9GAMM</name>
<dbReference type="PANTHER" id="PTHR12147:SF56">
    <property type="entry name" value="AMINOPEPTIDASE YDR415C-RELATED"/>
    <property type="match status" value="1"/>
</dbReference>
<keyword evidence="6" id="KW-0862">Zinc</keyword>